<sequence length="77" mass="9730">MIYVEKKKIFYRLNEPLEVLRDRRAKEISPPSYMKRFEYELNEQLLQQIWSNVLQRKMLRQRRLLQSLFYLPRGRER</sequence>
<dbReference type="EMBL" id="UYRX01000007">
    <property type="protein sequence ID" value="VDK68084.1"/>
    <property type="molecule type" value="Genomic_DNA"/>
</dbReference>
<dbReference type="OMA" id="FIWRFNE"/>
<name>A0A3P6TP17_LITSI</name>
<gene>
    <name evidence="1" type="ORF">NLS_LOCUS323</name>
</gene>
<dbReference type="OrthoDB" id="5817207at2759"/>
<keyword evidence="2" id="KW-1185">Reference proteome</keyword>
<proteinExistence type="predicted"/>
<dbReference type="AlphaFoldDB" id="A0A3P6TP17"/>
<evidence type="ECO:0000313" key="1">
    <source>
        <dbReference type="EMBL" id="VDK68084.1"/>
    </source>
</evidence>
<accession>A0A3P6TP17</accession>
<dbReference type="Proteomes" id="UP000277928">
    <property type="component" value="Unassembled WGS sequence"/>
</dbReference>
<organism evidence="1 2">
    <name type="scientific">Litomosoides sigmodontis</name>
    <name type="common">Filarial nematode worm</name>
    <dbReference type="NCBI Taxonomy" id="42156"/>
    <lineage>
        <taxon>Eukaryota</taxon>
        <taxon>Metazoa</taxon>
        <taxon>Ecdysozoa</taxon>
        <taxon>Nematoda</taxon>
        <taxon>Chromadorea</taxon>
        <taxon>Rhabditida</taxon>
        <taxon>Spirurina</taxon>
        <taxon>Spiruromorpha</taxon>
        <taxon>Filarioidea</taxon>
        <taxon>Onchocercidae</taxon>
        <taxon>Litomosoides</taxon>
    </lineage>
</organism>
<reference evidence="1 2" key="1">
    <citation type="submission" date="2018-08" db="EMBL/GenBank/DDBJ databases">
        <authorList>
            <person name="Laetsch R D."/>
            <person name="Stevens L."/>
            <person name="Kumar S."/>
            <person name="Blaxter L. M."/>
        </authorList>
    </citation>
    <scope>NUCLEOTIDE SEQUENCE [LARGE SCALE GENOMIC DNA]</scope>
</reference>
<protein>
    <submittedName>
        <fullName evidence="1">Uncharacterized protein</fullName>
    </submittedName>
</protein>
<evidence type="ECO:0000313" key="2">
    <source>
        <dbReference type="Proteomes" id="UP000277928"/>
    </source>
</evidence>